<protein>
    <submittedName>
        <fullName evidence="1">Uncharacterized protein</fullName>
    </submittedName>
</protein>
<reference evidence="1" key="1">
    <citation type="submission" date="2021-02" db="EMBL/GenBank/DDBJ databases">
        <authorList>
            <person name="Nowell W R."/>
        </authorList>
    </citation>
    <scope>NUCLEOTIDE SEQUENCE</scope>
</reference>
<evidence type="ECO:0000313" key="3">
    <source>
        <dbReference type="Proteomes" id="UP000663869"/>
    </source>
</evidence>
<dbReference type="Proteomes" id="UP000663869">
    <property type="component" value="Unassembled WGS sequence"/>
</dbReference>
<dbReference type="EMBL" id="CAJOBQ010001734">
    <property type="protein sequence ID" value="CAF4511640.1"/>
    <property type="molecule type" value="Genomic_DNA"/>
</dbReference>
<gene>
    <name evidence="1" type="ORF">FME351_LOCUS5433</name>
    <name evidence="2" type="ORF">TSG867_LOCUS21909</name>
</gene>
<dbReference type="AlphaFoldDB" id="A0A817X053"/>
<evidence type="ECO:0000313" key="1">
    <source>
        <dbReference type="EMBL" id="CAF3361152.1"/>
    </source>
</evidence>
<sequence>MAKTDFYSARVLQQRVRREKVHYEQIVDDESKSDINSSSDSVDMLDFQLLNNTTTTTRLHRQELDDNVDGGHFSDEDNFENYYSSNEADNVNIDDEILLLHDGNLPLYQQASVSVGKAVQYIMNYYINSNYDKSKVVALLNVIKYILRIPNRLPTTFHQILKIYGKKPSSTVKFYYNSCLALTAVKGGQQYCTNFNCPFTNIKLSKRQLMEIFTMNVRDKLQSIVRRKISVITGYEELFPKFDTSSGNRYQLITKNVANPITLNIHVDGAPLVTIKQLTDLSVNGTSIFVNEHEFQVNVKTLFFISDLPAKSLFTETIHFNGYFACTNCITESTLYKKQIIYPYRNNNYMSRNHEQFVKTAKEVELISRVDGKYAKSVVGIKGFSSLLKLFRYPDDIIYDYMHLIWLNHVPTLLKRFIGHGGLAFSSSFCFESVIRFLKIKSHGTKNLGSQIAFWCDIDSIMLSKEFGSPSKQLLNEIKLCNDPLNFYRKVLNEKLAILPHNIRKIRLYLRFKDKYVTYHSVLYGNRFPCVSYLVSYRDQHQQTQYGNIILFYSHDNVYYSLIQQYLMSPVKISDYLMIPNELKSRIDSFYPICYLSNEFIIIQVCDIVSKCISVPFLEYLCISERCISYEHD</sequence>
<accession>A0A817X053</accession>
<evidence type="ECO:0000313" key="2">
    <source>
        <dbReference type="EMBL" id="CAF4511640.1"/>
    </source>
</evidence>
<comment type="caution">
    <text evidence="1">The sequence shown here is derived from an EMBL/GenBank/DDBJ whole genome shotgun (WGS) entry which is preliminary data.</text>
</comment>
<organism evidence="1 3">
    <name type="scientific">Rotaria socialis</name>
    <dbReference type="NCBI Taxonomy" id="392032"/>
    <lineage>
        <taxon>Eukaryota</taxon>
        <taxon>Metazoa</taxon>
        <taxon>Spiralia</taxon>
        <taxon>Gnathifera</taxon>
        <taxon>Rotifera</taxon>
        <taxon>Eurotatoria</taxon>
        <taxon>Bdelloidea</taxon>
        <taxon>Philodinida</taxon>
        <taxon>Philodinidae</taxon>
        <taxon>Rotaria</taxon>
    </lineage>
</organism>
<name>A0A817X053_9BILA</name>
<dbReference type="EMBL" id="CAJNYU010000453">
    <property type="protein sequence ID" value="CAF3361152.1"/>
    <property type="molecule type" value="Genomic_DNA"/>
</dbReference>
<proteinExistence type="predicted"/>
<dbReference type="Proteomes" id="UP000663862">
    <property type="component" value="Unassembled WGS sequence"/>
</dbReference>